<dbReference type="Pfam" id="PF00169">
    <property type="entry name" value="PH"/>
    <property type="match status" value="1"/>
</dbReference>
<dbReference type="VEuPathDB" id="FungiDB:AeMF1_019756"/>
<dbReference type="SUPFAM" id="SSF50729">
    <property type="entry name" value="PH domain-like"/>
    <property type="match status" value="1"/>
</dbReference>
<feature type="domain" description="PH" evidence="1">
    <location>
        <begin position="11"/>
        <end position="120"/>
    </location>
</feature>
<dbReference type="OrthoDB" id="2157866at2759"/>
<evidence type="ECO:0000313" key="3">
    <source>
        <dbReference type="Proteomes" id="UP000481153"/>
    </source>
</evidence>
<gene>
    <name evidence="2" type="ORF">Ae201684_015891</name>
</gene>
<dbReference type="InterPro" id="IPR001849">
    <property type="entry name" value="PH_domain"/>
</dbReference>
<dbReference type="SMART" id="SM00233">
    <property type="entry name" value="PH"/>
    <property type="match status" value="1"/>
</dbReference>
<dbReference type="AlphaFoldDB" id="A0A6G0WG37"/>
<dbReference type="InterPro" id="IPR011993">
    <property type="entry name" value="PH-like_dom_sf"/>
</dbReference>
<dbReference type="Proteomes" id="UP000481153">
    <property type="component" value="Unassembled WGS sequence"/>
</dbReference>
<accession>A0A6G0WG37</accession>
<comment type="caution">
    <text evidence="2">The sequence shown here is derived from an EMBL/GenBank/DDBJ whole genome shotgun (WGS) entry which is preliminary data.</text>
</comment>
<dbReference type="Gene3D" id="2.30.29.30">
    <property type="entry name" value="Pleckstrin-homology domain (PH domain)/Phosphotyrosine-binding domain (PTB)"/>
    <property type="match status" value="1"/>
</dbReference>
<sequence length="169" mass="19525">MAKPRCAAESSVLRMGSIYKQGRKRGWFGRDNWKVRYAILTTKGIYYYTHRGGALKGYVDLTHSTFQDIEIMPTDCLKRPQDVSTIWRIAIRTPGRRFVMAALSQEDMNTWAEALETAIQHNGRYSAGSSVDTRYSCFEHYTEMQFLQSQRSRNISQEKPDTPGWLLTL</sequence>
<keyword evidence="3" id="KW-1185">Reference proteome</keyword>
<evidence type="ECO:0000259" key="1">
    <source>
        <dbReference type="PROSITE" id="PS50003"/>
    </source>
</evidence>
<reference evidence="2 3" key="1">
    <citation type="submission" date="2019-07" db="EMBL/GenBank/DDBJ databases">
        <title>Genomics analysis of Aphanomyces spp. identifies a new class of oomycete effector associated with host adaptation.</title>
        <authorList>
            <person name="Gaulin E."/>
        </authorList>
    </citation>
    <scope>NUCLEOTIDE SEQUENCE [LARGE SCALE GENOMIC DNA]</scope>
    <source>
        <strain evidence="2 3">ATCC 201684</strain>
    </source>
</reference>
<name>A0A6G0WG37_9STRA</name>
<organism evidence="2 3">
    <name type="scientific">Aphanomyces euteiches</name>
    <dbReference type="NCBI Taxonomy" id="100861"/>
    <lineage>
        <taxon>Eukaryota</taxon>
        <taxon>Sar</taxon>
        <taxon>Stramenopiles</taxon>
        <taxon>Oomycota</taxon>
        <taxon>Saprolegniomycetes</taxon>
        <taxon>Saprolegniales</taxon>
        <taxon>Verrucalvaceae</taxon>
        <taxon>Aphanomyces</taxon>
    </lineage>
</organism>
<proteinExistence type="predicted"/>
<dbReference type="EMBL" id="VJMJ01000235">
    <property type="protein sequence ID" value="KAF0725672.1"/>
    <property type="molecule type" value="Genomic_DNA"/>
</dbReference>
<evidence type="ECO:0000313" key="2">
    <source>
        <dbReference type="EMBL" id="KAF0725672.1"/>
    </source>
</evidence>
<dbReference type="PROSITE" id="PS50003">
    <property type="entry name" value="PH_DOMAIN"/>
    <property type="match status" value="1"/>
</dbReference>
<protein>
    <recommendedName>
        <fullName evidence="1">PH domain-containing protein</fullName>
    </recommendedName>
</protein>